<dbReference type="STRING" id="1196081.A0A364L6R7"/>
<dbReference type="Gene3D" id="1.25.40.10">
    <property type="entry name" value="Tetratricopeptide repeat domain"/>
    <property type="match status" value="1"/>
</dbReference>
<dbReference type="GO" id="GO:0004672">
    <property type="term" value="F:protein kinase activity"/>
    <property type="evidence" value="ECO:0007669"/>
    <property type="project" value="InterPro"/>
</dbReference>
<dbReference type="SUPFAM" id="SSF48452">
    <property type="entry name" value="TPR-like"/>
    <property type="match status" value="1"/>
</dbReference>
<dbReference type="Pfam" id="PF00069">
    <property type="entry name" value="Pkinase"/>
    <property type="match status" value="1"/>
</dbReference>
<dbReference type="Gene3D" id="1.10.510.10">
    <property type="entry name" value="Transferase(Phosphotransferase) domain 1"/>
    <property type="match status" value="1"/>
</dbReference>
<dbReference type="GeneID" id="63796731"/>
<dbReference type="AlphaFoldDB" id="A0A364L6R7"/>
<dbReference type="SMART" id="SM00220">
    <property type="entry name" value="S_TKc"/>
    <property type="match status" value="1"/>
</dbReference>
<comment type="caution">
    <text evidence="2">The sequence shown here is derived from an EMBL/GenBank/DDBJ whole genome shotgun (WGS) entry which is preliminary data.</text>
</comment>
<accession>A0A364L6R7</accession>
<dbReference type="SUPFAM" id="SSF56112">
    <property type="entry name" value="Protein kinase-like (PK-like)"/>
    <property type="match status" value="1"/>
</dbReference>
<dbReference type="PROSITE" id="PS50011">
    <property type="entry name" value="PROTEIN_KINASE_DOM"/>
    <property type="match status" value="1"/>
</dbReference>
<dbReference type="Pfam" id="PF10373">
    <property type="entry name" value="EST1_DNA_bind"/>
    <property type="match status" value="1"/>
</dbReference>
<dbReference type="RefSeq" id="XP_040736019.1">
    <property type="nucleotide sequence ID" value="XM_040880220.1"/>
</dbReference>
<dbReference type="InterPro" id="IPR018834">
    <property type="entry name" value="DNA/RNA-bd_Est1-type"/>
</dbReference>
<evidence type="ECO:0000313" key="2">
    <source>
        <dbReference type="EMBL" id="RAO71504.1"/>
    </source>
</evidence>
<proteinExistence type="predicted"/>
<gene>
    <name evidence="2" type="ORF">BHQ10_007516</name>
</gene>
<evidence type="ECO:0000259" key="1">
    <source>
        <dbReference type="PROSITE" id="PS50011"/>
    </source>
</evidence>
<dbReference type="Proteomes" id="UP000249363">
    <property type="component" value="Unassembled WGS sequence"/>
</dbReference>
<name>A0A364L6R7_TALAM</name>
<dbReference type="InterPro" id="IPR000719">
    <property type="entry name" value="Prot_kinase_dom"/>
</dbReference>
<dbReference type="CDD" id="cd14016">
    <property type="entry name" value="STKc_CK1"/>
    <property type="match status" value="1"/>
</dbReference>
<dbReference type="InterPro" id="IPR011009">
    <property type="entry name" value="Kinase-like_dom_sf"/>
</dbReference>
<dbReference type="OrthoDB" id="2017974at2759"/>
<sequence>MTAIDLDAGTLYQGTHVETRETVSIKLERVDAAHPQLEHEANVHNRLAHIVGIPFVRWFGTDDNHRVMVMNHLGPNLEELLQQCDGTFTLRTVLSLADQLIPLIESFHSERYIHRDIRPESIFVGSGIHDPQVYLTNLGLAKRYCDPKSGAHIAESEGKALVGTVYYASLHVHDGKGHARRDDMESLGFVLLRLMRGSLPWQRTRCKKKDKMYRDIGEKKANIEVLCHRLPSAFGEYFTHVRSLKFHDKPDYSYLRKIFRDLFVDKSFQRNYSFDWRIYHTWATMSSKREDAKESAPCSNTVVPSLQQIPNPESVVLQAFDQVMTTKAEDEKAPASRSNPVVLSLQQIPNPESAVLLALDQTMTETRSRTVALSLQQMPNLSSVAQLFEPASGGICLQPNTPPITKEQLDHELTAIYDALFVVERKCIEIVKQQNENPDKFTPLQLQVLAALFRMVLYKFVDFFLVSNHPAASDAQKGLAKAYSMPVRMWRHGIQPFLDLLRKELPLSRNYLLAFLYMAYAIMTLLLESVPQFEETWIELLGDLARYKMGIEKADMREIYTRVARYWYTKAADLNPDIGRIPHHLAVLAWPNVLQQLFYYSKSLISVQPFTNARGTILYFFEQLLDPVHAVTNYPKHNTKVLISFVKAHGVLFKRQNVSTFLSLANEFLSQLDQYASEVGPLFREQGVYITASNYAALFDYGSNDAAILASFNRARLTQGTKAAILKKAYMSWQKPSCQQPGIDLRVIKDGSIGSSGEVGSLACDLAFTTLSMILGRLDDPNTMPSVHISLVLLWCLAMVPESMSRIQADVPWERLATYLTTLVSSDTDLLKIGDTEFPVQNLEFLQELPEDLVINGITWARLYYPPGFFSKAREGGKRPIGHQSENGERTQRCVRLGMRIAKFDCWIVYDVEQRKFSPTKFACELAALSEKHQLLHRHIIQHLDLLICTLFW</sequence>
<reference evidence="2 3" key="1">
    <citation type="journal article" date="2017" name="Biotechnol. Biofuels">
        <title>Differential beta-glucosidase expression as a function of carbon source availability in Talaromyces amestolkiae: a genomic and proteomic approach.</title>
        <authorList>
            <person name="de Eugenio L.I."/>
            <person name="Mendez-Liter J.A."/>
            <person name="Nieto-Dominguez M."/>
            <person name="Alonso L."/>
            <person name="Gil-Munoz J."/>
            <person name="Barriuso J."/>
            <person name="Prieto A."/>
            <person name="Martinez M.J."/>
        </authorList>
    </citation>
    <scope>NUCLEOTIDE SEQUENCE [LARGE SCALE GENOMIC DNA]</scope>
    <source>
        <strain evidence="2 3">CIB</strain>
    </source>
</reference>
<dbReference type="InterPro" id="IPR011990">
    <property type="entry name" value="TPR-like_helical_dom_sf"/>
</dbReference>
<feature type="domain" description="Protein kinase" evidence="1">
    <location>
        <begin position="1"/>
        <end position="264"/>
    </location>
</feature>
<dbReference type="InterPro" id="IPR050235">
    <property type="entry name" value="CK1_Ser-Thr_kinase"/>
</dbReference>
<protein>
    <recommendedName>
        <fullName evidence="1">Protein kinase domain-containing protein</fullName>
    </recommendedName>
</protein>
<dbReference type="PANTHER" id="PTHR11909">
    <property type="entry name" value="CASEIN KINASE-RELATED"/>
    <property type="match status" value="1"/>
</dbReference>
<keyword evidence="3" id="KW-1185">Reference proteome</keyword>
<organism evidence="2 3">
    <name type="scientific">Talaromyces amestolkiae</name>
    <dbReference type="NCBI Taxonomy" id="1196081"/>
    <lineage>
        <taxon>Eukaryota</taxon>
        <taxon>Fungi</taxon>
        <taxon>Dikarya</taxon>
        <taxon>Ascomycota</taxon>
        <taxon>Pezizomycotina</taxon>
        <taxon>Eurotiomycetes</taxon>
        <taxon>Eurotiomycetidae</taxon>
        <taxon>Eurotiales</taxon>
        <taxon>Trichocomaceae</taxon>
        <taxon>Talaromyces</taxon>
        <taxon>Talaromyces sect. Talaromyces</taxon>
    </lineage>
</organism>
<dbReference type="GO" id="GO:0005524">
    <property type="term" value="F:ATP binding"/>
    <property type="evidence" value="ECO:0007669"/>
    <property type="project" value="InterPro"/>
</dbReference>
<dbReference type="FunFam" id="1.25.40.10:FF:000202">
    <property type="entry name" value="Unplaced genomic scaffold supercont1.7, whole genome shotgun sequence"/>
    <property type="match status" value="1"/>
</dbReference>
<evidence type="ECO:0000313" key="3">
    <source>
        <dbReference type="Proteomes" id="UP000249363"/>
    </source>
</evidence>
<dbReference type="EMBL" id="MIKG01000015">
    <property type="protein sequence ID" value="RAO71504.1"/>
    <property type="molecule type" value="Genomic_DNA"/>
</dbReference>